<dbReference type="EMBL" id="JAKNRW010000020">
    <property type="protein sequence ID" value="MCK1792483.1"/>
    <property type="molecule type" value="Genomic_DNA"/>
</dbReference>
<evidence type="ECO:0000256" key="3">
    <source>
        <dbReference type="ARBA" id="ARBA00023163"/>
    </source>
</evidence>
<feature type="domain" description="HTH luxR-type" evidence="4">
    <location>
        <begin position="169"/>
        <end position="234"/>
    </location>
</feature>
<dbReference type="InterPro" id="IPR036388">
    <property type="entry name" value="WH-like_DNA-bd_sf"/>
</dbReference>
<evidence type="ECO:0000256" key="1">
    <source>
        <dbReference type="ARBA" id="ARBA00023015"/>
    </source>
</evidence>
<dbReference type="InterPro" id="IPR016032">
    <property type="entry name" value="Sig_transdc_resp-reg_C-effctor"/>
</dbReference>
<evidence type="ECO:0000259" key="4">
    <source>
        <dbReference type="PROSITE" id="PS50043"/>
    </source>
</evidence>
<dbReference type="Pfam" id="PF03472">
    <property type="entry name" value="Autoind_bind"/>
    <property type="match status" value="1"/>
</dbReference>
<keyword evidence="6" id="KW-1185">Reference proteome</keyword>
<name>A0ABT0F3A8_9PSED</name>
<protein>
    <submittedName>
        <fullName evidence="5">LuxR family transcriptional regulator</fullName>
    </submittedName>
</protein>
<keyword evidence="3" id="KW-0804">Transcription</keyword>
<reference evidence="5 6" key="1">
    <citation type="submission" date="2022-02" db="EMBL/GenBank/DDBJ databases">
        <title>Comparative genomics of the first Antarctic Pseudomonas spp. capable of biotransforming 2,4,6-Trinitrotoluene.</title>
        <authorList>
            <person name="Cabrera M.A."/>
            <person name="Marquez S.L."/>
            <person name="Perez-Donoso J.M."/>
        </authorList>
    </citation>
    <scope>NUCLEOTIDE SEQUENCE [LARGE SCALE GENOMIC DNA]</scope>
    <source>
        <strain evidence="5 6">TNT19</strain>
    </source>
</reference>
<dbReference type="InterPro" id="IPR005143">
    <property type="entry name" value="TF_LuxR_autoind-bd_dom"/>
</dbReference>
<proteinExistence type="predicted"/>
<dbReference type="PROSITE" id="PS50043">
    <property type="entry name" value="HTH_LUXR_2"/>
    <property type="match status" value="1"/>
</dbReference>
<dbReference type="PRINTS" id="PR00038">
    <property type="entry name" value="HTHLUXR"/>
</dbReference>
<dbReference type="SUPFAM" id="SSF46894">
    <property type="entry name" value="C-terminal effector domain of the bipartite response regulators"/>
    <property type="match status" value="1"/>
</dbReference>
<dbReference type="InterPro" id="IPR036693">
    <property type="entry name" value="TF_LuxR_autoind-bd_dom_sf"/>
</dbReference>
<comment type="caution">
    <text evidence="5">The sequence shown here is derived from an EMBL/GenBank/DDBJ whole genome shotgun (WGS) entry which is preliminary data.</text>
</comment>
<keyword evidence="2" id="KW-0238">DNA-binding</keyword>
<evidence type="ECO:0000313" key="5">
    <source>
        <dbReference type="EMBL" id="MCK1792483.1"/>
    </source>
</evidence>
<evidence type="ECO:0000313" key="6">
    <source>
        <dbReference type="Proteomes" id="UP001299876"/>
    </source>
</evidence>
<sequence>MEPWKESQLKRLTLTTETRTAYDLSLQFINNIGFKFCAFSVSYLNSKAPSQLAGFDNYPTSWNLRCDQEGGEHRDPIVAHCNHTMLPMVWTEELFSRTPWVWDALEHHGLQHGWSQSFIDEENGLCSTLSMTRSHYPLTAFELYEKVGFSMFIGRHLHTLVAQTLPKQSKPSLPHLSVREIDVLRLAAAGKTAGETARILNVTARTVNFHVQAAMTKLGVSNKISAVIAAITAGFLAPSTVS</sequence>
<dbReference type="Proteomes" id="UP001299876">
    <property type="component" value="Unassembled WGS sequence"/>
</dbReference>
<evidence type="ECO:0000256" key="2">
    <source>
        <dbReference type="ARBA" id="ARBA00023125"/>
    </source>
</evidence>
<dbReference type="PANTHER" id="PTHR44688:SF16">
    <property type="entry name" value="DNA-BINDING TRANSCRIPTIONAL ACTIVATOR DEVR_DOSR"/>
    <property type="match status" value="1"/>
</dbReference>
<dbReference type="RefSeq" id="WP_247292719.1">
    <property type="nucleotide sequence ID" value="NZ_JAKNRW010000020.1"/>
</dbReference>
<dbReference type="Gene3D" id="1.10.10.10">
    <property type="entry name" value="Winged helix-like DNA-binding domain superfamily/Winged helix DNA-binding domain"/>
    <property type="match status" value="1"/>
</dbReference>
<dbReference type="SMART" id="SM00421">
    <property type="entry name" value="HTH_LUXR"/>
    <property type="match status" value="1"/>
</dbReference>
<organism evidence="5 6">
    <name type="scientific">Pseudomonas violetae</name>
    <dbReference type="NCBI Taxonomy" id="2915813"/>
    <lineage>
        <taxon>Bacteria</taxon>
        <taxon>Pseudomonadati</taxon>
        <taxon>Pseudomonadota</taxon>
        <taxon>Gammaproteobacteria</taxon>
        <taxon>Pseudomonadales</taxon>
        <taxon>Pseudomonadaceae</taxon>
        <taxon>Pseudomonas</taxon>
    </lineage>
</organism>
<dbReference type="PANTHER" id="PTHR44688">
    <property type="entry name" value="DNA-BINDING TRANSCRIPTIONAL ACTIVATOR DEVR_DOSR"/>
    <property type="match status" value="1"/>
</dbReference>
<dbReference type="SUPFAM" id="SSF75516">
    <property type="entry name" value="Pheromone-binding domain of LuxR-like quorum-sensing transcription factors"/>
    <property type="match status" value="1"/>
</dbReference>
<gene>
    <name evidence="5" type="ORF">L9059_20320</name>
</gene>
<dbReference type="Pfam" id="PF00196">
    <property type="entry name" value="GerE"/>
    <property type="match status" value="1"/>
</dbReference>
<dbReference type="CDD" id="cd06170">
    <property type="entry name" value="LuxR_C_like"/>
    <property type="match status" value="1"/>
</dbReference>
<dbReference type="InterPro" id="IPR000792">
    <property type="entry name" value="Tscrpt_reg_LuxR_C"/>
</dbReference>
<dbReference type="Gene3D" id="3.30.450.80">
    <property type="entry name" value="Transcription factor LuxR-like, autoinducer-binding domain"/>
    <property type="match status" value="1"/>
</dbReference>
<keyword evidence="1" id="KW-0805">Transcription regulation</keyword>
<accession>A0ABT0F3A8</accession>